<dbReference type="PANTHER" id="PTHR42085">
    <property type="entry name" value="F-BOX DOMAIN-CONTAINING PROTEIN"/>
    <property type="match status" value="1"/>
</dbReference>
<name>A0AA38VN26_9PEZI</name>
<dbReference type="InterPro" id="IPR038883">
    <property type="entry name" value="AN11006-like"/>
</dbReference>
<feature type="compositionally biased region" description="Basic and acidic residues" evidence="1">
    <location>
        <begin position="108"/>
        <end position="121"/>
    </location>
</feature>
<dbReference type="Proteomes" id="UP001174691">
    <property type="component" value="Unassembled WGS sequence"/>
</dbReference>
<comment type="caution">
    <text evidence="2">The sequence shown here is derived from an EMBL/GenBank/DDBJ whole genome shotgun (WGS) entry which is preliminary data.</text>
</comment>
<feature type="region of interest" description="Disordered" evidence="1">
    <location>
        <begin position="406"/>
        <end position="428"/>
    </location>
</feature>
<feature type="compositionally biased region" description="Polar residues" evidence="1">
    <location>
        <begin position="149"/>
        <end position="169"/>
    </location>
</feature>
<feature type="region of interest" description="Disordered" evidence="1">
    <location>
        <begin position="294"/>
        <end position="314"/>
    </location>
</feature>
<gene>
    <name evidence="2" type="ORF">NKR19_g2462</name>
</gene>
<feature type="compositionally biased region" description="Basic residues" evidence="1">
    <location>
        <begin position="41"/>
        <end position="52"/>
    </location>
</feature>
<proteinExistence type="predicted"/>
<dbReference type="EMBL" id="JANBVN010000025">
    <property type="protein sequence ID" value="KAJ9161257.1"/>
    <property type="molecule type" value="Genomic_DNA"/>
</dbReference>
<feature type="compositionally biased region" description="Basic residues" evidence="1">
    <location>
        <begin position="302"/>
        <end position="314"/>
    </location>
</feature>
<feature type="compositionally biased region" description="Pro residues" evidence="1">
    <location>
        <begin position="82"/>
        <end position="103"/>
    </location>
</feature>
<sequence>MGIVMSSHRPILAPRSRKGKASKDKPPTARMLPQSAGVSHSKTKTARTRKKPAGVGMFGSWFDEPEGYDEVEDSKTWEQPWGLPPTPLSPVFSPPPFTPPRPPSRTGDSPDKLRVAAKETEQQPESSQAQDVSRRTGKQARKSKAKNGPRNTTTPTKTPVQPLTPSPSISKAFKTSPALTEKAQAKSIPQSQTNLFSLPLEVRDKIYGHLLTAATKIPVMRGWTQCYVRYRGGLEPAILSVCRQTYQEGIRVLYMTNTFMYLIRDGGDPIPEALSPSGFASPMALPLDPPPLSELRNGTKGRAPKRQKRAKAAAKRSTVGDVNRIIYLAKYAHLLRRVEIVLESNRDTKQYGLAMAKAIQLLGNGEGGVRANLTSLQLSLTPVEVEKPGGTAEWTVVKFFSSVRSNNTTTTQGSEPKNSKPPREEKHHPVTDALQDLQVRLLHVTVYTPSSRRLDMTLDMTFRAAADNLDRMLAHDSVIARQRAETAAASAEAFDNLALLVERACAQTDQAVKEGWWTEYGPPQVAAVRSAMEGLDTIRDRMKKYRSPWYEKVRDEYAARPEHASCVRKVGRRLLLSGE</sequence>
<feature type="compositionally biased region" description="Basic residues" evidence="1">
    <location>
        <begin position="135"/>
        <end position="147"/>
    </location>
</feature>
<organism evidence="2 3">
    <name type="scientific">Coniochaeta hoffmannii</name>
    <dbReference type="NCBI Taxonomy" id="91930"/>
    <lineage>
        <taxon>Eukaryota</taxon>
        <taxon>Fungi</taxon>
        <taxon>Dikarya</taxon>
        <taxon>Ascomycota</taxon>
        <taxon>Pezizomycotina</taxon>
        <taxon>Sordariomycetes</taxon>
        <taxon>Sordariomycetidae</taxon>
        <taxon>Coniochaetales</taxon>
        <taxon>Coniochaetaceae</taxon>
        <taxon>Coniochaeta</taxon>
    </lineage>
</organism>
<feature type="compositionally biased region" description="Polar residues" evidence="1">
    <location>
        <begin position="406"/>
        <end position="416"/>
    </location>
</feature>
<feature type="compositionally biased region" description="Basic and acidic residues" evidence="1">
    <location>
        <begin position="417"/>
        <end position="428"/>
    </location>
</feature>
<reference evidence="2" key="1">
    <citation type="submission" date="2022-07" db="EMBL/GenBank/DDBJ databases">
        <title>Fungi with potential for degradation of polypropylene.</title>
        <authorList>
            <person name="Gostincar C."/>
        </authorList>
    </citation>
    <scope>NUCLEOTIDE SEQUENCE</scope>
    <source>
        <strain evidence="2">EXF-13287</strain>
    </source>
</reference>
<evidence type="ECO:0000313" key="3">
    <source>
        <dbReference type="Proteomes" id="UP001174691"/>
    </source>
</evidence>
<feature type="compositionally biased region" description="Acidic residues" evidence="1">
    <location>
        <begin position="63"/>
        <end position="72"/>
    </location>
</feature>
<dbReference type="AlphaFoldDB" id="A0AA38VN26"/>
<protein>
    <submittedName>
        <fullName evidence="2">Uncharacterized protein</fullName>
    </submittedName>
</protein>
<dbReference type="PANTHER" id="PTHR42085:SF1">
    <property type="entry name" value="F-BOX DOMAIN-CONTAINING PROTEIN"/>
    <property type="match status" value="1"/>
</dbReference>
<evidence type="ECO:0000256" key="1">
    <source>
        <dbReference type="SAM" id="MobiDB-lite"/>
    </source>
</evidence>
<keyword evidence="3" id="KW-1185">Reference proteome</keyword>
<evidence type="ECO:0000313" key="2">
    <source>
        <dbReference type="EMBL" id="KAJ9161257.1"/>
    </source>
</evidence>
<feature type="region of interest" description="Disordered" evidence="1">
    <location>
        <begin position="1"/>
        <end position="189"/>
    </location>
</feature>
<accession>A0AA38VN26</accession>